<name>A0A175YAS3_DAUCS</name>
<reference evidence="1" key="2">
    <citation type="submission" date="2022-03" db="EMBL/GenBank/DDBJ databases">
        <title>Draft title - Genomic analysis of global carrot germplasm unveils the trajectory of domestication and the origin of high carotenoid orange carrot.</title>
        <authorList>
            <person name="Iorizzo M."/>
            <person name="Ellison S."/>
            <person name="Senalik D."/>
            <person name="Macko-Podgorni A."/>
            <person name="Grzebelus D."/>
            <person name="Bostan H."/>
            <person name="Rolling W."/>
            <person name="Curaba J."/>
            <person name="Simon P."/>
        </authorList>
    </citation>
    <scope>NUCLEOTIDE SEQUENCE</scope>
    <source>
        <tissue evidence="1">Leaf</tissue>
    </source>
</reference>
<sequence length="69" mass="7320">MRPSLAGVGAATIAALLTAGDRRLMVVFEQSARLKGEGGRQMAASGQRRHCREAGLELRYGEADDSMGD</sequence>
<protein>
    <submittedName>
        <fullName evidence="1">Uncharacterized protein</fullName>
    </submittedName>
</protein>
<dbReference type="AlphaFoldDB" id="A0A175YAS3"/>
<organism evidence="1 2">
    <name type="scientific">Daucus carota subsp. sativus</name>
    <name type="common">Carrot</name>
    <dbReference type="NCBI Taxonomy" id="79200"/>
    <lineage>
        <taxon>Eukaryota</taxon>
        <taxon>Viridiplantae</taxon>
        <taxon>Streptophyta</taxon>
        <taxon>Embryophyta</taxon>
        <taxon>Tracheophyta</taxon>
        <taxon>Spermatophyta</taxon>
        <taxon>Magnoliopsida</taxon>
        <taxon>eudicotyledons</taxon>
        <taxon>Gunneridae</taxon>
        <taxon>Pentapetalae</taxon>
        <taxon>asterids</taxon>
        <taxon>campanulids</taxon>
        <taxon>Apiales</taxon>
        <taxon>Apiaceae</taxon>
        <taxon>Apioideae</taxon>
        <taxon>Scandiceae</taxon>
        <taxon>Daucinae</taxon>
        <taxon>Daucus</taxon>
        <taxon>Daucus sect. Daucus</taxon>
    </lineage>
</organism>
<accession>A0A175YAS3</accession>
<proteinExistence type="predicted"/>
<keyword evidence="2" id="KW-1185">Reference proteome</keyword>
<evidence type="ECO:0000313" key="2">
    <source>
        <dbReference type="Proteomes" id="UP000077755"/>
    </source>
</evidence>
<gene>
    <name evidence="1" type="ORF">DCAR_0205626</name>
</gene>
<evidence type="ECO:0000313" key="1">
    <source>
        <dbReference type="EMBL" id="WOG86422.1"/>
    </source>
</evidence>
<dbReference type="EMBL" id="CP093344">
    <property type="protein sequence ID" value="WOG86422.1"/>
    <property type="molecule type" value="Genomic_DNA"/>
</dbReference>
<reference evidence="1" key="1">
    <citation type="journal article" date="2016" name="Nat. Genet.">
        <title>A high-quality carrot genome assembly provides new insights into carotenoid accumulation and asterid genome evolution.</title>
        <authorList>
            <person name="Iorizzo M."/>
            <person name="Ellison S."/>
            <person name="Senalik D."/>
            <person name="Zeng P."/>
            <person name="Satapoomin P."/>
            <person name="Huang J."/>
            <person name="Bowman M."/>
            <person name="Iovene M."/>
            <person name="Sanseverino W."/>
            <person name="Cavagnaro P."/>
            <person name="Yildiz M."/>
            <person name="Macko-Podgorni A."/>
            <person name="Moranska E."/>
            <person name="Grzebelus E."/>
            <person name="Grzebelus D."/>
            <person name="Ashrafi H."/>
            <person name="Zheng Z."/>
            <person name="Cheng S."/>
            <person name="Spooner D."/>
            <person name="Van Deynze A."/>
            <person name="Simon P."/>
        </authorList>
    </citation>
    <scope>NUCLEOTIDE SEQUENCE</scope>
    <source>
        <tissue evidence="1">Leaf</tissue>
    </source>
</reference>
<dbReference type="Proteomes" id="UP000077755">
    <property type="component" value="Chromosome 2"/>
</dbReference>
<dbReference type="Gramene" id="KZM80694">
    <property type="protein sequence ID" value="KZM80694"/>
    <property type="gene ID" value="DCAR_032394"/>
</dbReference>